<organism evidence="2 3">
    <name type="scientific">Massilia pinisoli</name>
    <dbReference type="NCBI Taxonomy" id="1772194"/>
    <lineage>
        <taxon>Bacteria</taxon>
        <taxon>Pseudomonadati</taxon>
        <taxon>Pseudomonadota</taxon>
        <taxon>Betaproteobacteria</taxon>
        <taxon>Burkholderiales</taxon>
        <taxon>Oxalobacteraceae</taxon>
        <taxon>Telluria group</taxon>
        <taxon>Massilia</taxon>
    </lineage>
</organism>
<feature type="transmembrane region" description="Helical" evidence="1">
    <location>
        <begin position="58"/>
        <end position="75"/>
    </location>
</feature>
<keyword evidence="1" id="KW-1133">Transmembrane helix</keyword>
<reference evidence="2 3" key="1">
    <citation type="submission" date="2022-08" db="EMBL/GenBank/DDBJ databases">
        <title>Reclassification of Massilia species as members of the genera Telluria, Duganella, Pseudoduganella, Mokoshia gen. nov. and Zemynaea gen. nov. using orthogonal and non-orthogonal genome-based approaches.</title>
        <authorList>
            <person name="Bowman J.P."/>
        </authorList>
    </citation>
    <scope>NUCLEOTIDE SEQUENCE [LARGE SCALE GENOMIC DNA]</scope>
    <source>
        <strain evidence="2 3">JCM 31316</strain>
    </source>
</reference>
<feature type="transmembrane region" description="Helical" evidence="1">
    <location>
        <begin position="82"/>
        <end position="101"/>
    </location>
</feature>
<comment type="caution">
    <text evidence="2">The sequence shown here is derived from an EMBL/GenBank/DDBJ whole genome shotgun (WGS) entry which is preliminary data.</text>
</comment>
<feature type="transmembrane region" description="Helical" evidence="1">
    <location>
        <begin position="204"/>
        <end position="221"/>
    </location>
</feature>
<protein>
    <recommendedName>
        <fullName evidence="4">DUF998 domain-containing protein</fullName>
    </recommendedName>
</protein>
<dbReference type="EMBL" id="JANUGW010000019">
    <property type="protein sequence ID" value="MCS0584196.1"/>
    <property type="molecule type" value="Genomic_DNA"/>
</dbReference>
<evidence type="ECO:0000313" key="3">
    <source>
        <dbReference type="Proteomes" id="UP001204151"/>
    </source>
</evidence>
<accession>A0ABT1ZW99</accession>
<dbReference type="Proteomes" id="UP001204151">
    <property type="component" value="Unassembled WGS sequence"/>
</dbReference>
<sequence length="247" mass="27507">MASPQRQYVAISDHALQQTVGWIAFAMPLFVRAVAFLHDGIWTTNSISAYYYTSLRDVFVGALVVGGVVLAFFPSPHKIDRWLSRIAGVAAVGIALFPMSIEEGVIDWVGATTPEARKAYVQALEHGPHGPLHYHYAFVVVFFAIVFYLVTFRFKANTPADPTERKRKRNKVYAVCGYLMGAAFLWMAVLWLRHHSDQNEMASIFYPETLAVMAFAAAWLVKGQVVLKDRPRTAPVAHPAIKVIPAT</sequence>
<dbReference type="RefSeq" id="WP_258818759.1">
    <property type="nucleotide sequence ID" value="NZ_JANUGW010000019.1"/>
</dbReference>
<evidence type="ECO:0000313" key="2">
    <source>
        <dbReference type="EMBL" id="MCS0584196.1"/>
    </source>
</evidence>
<feature type="transmembrane region" description="Helical" evidence="1">
    <location>
        <begin position="172"/>
        <end position="192"/>
    </location>
</feature>
<evidence type="ECO:0000256" key="1">
    <source>
        <dbReference type="SAM" id="Phobius"/>
    </source>
</evidence>
<keyword evidence="1" id="KW-0472">Membrane</keyword>
<feature type="transmembrane region" description="Helical" evidence="1">
    <location>
        <begin position="20"/>
        <end position="38"/>
    </location>
</feature>
<keyword evidence="1" id="KW-0812">Transmembrane</keyword>
<gene>
    <name evidence="2" type="ORF">NX784_21595</name>
</gene>
<proteinExistence type="predicted"/>
<keyword evidence="3" id="KW-1185">Reference proteome</keyword>
<evidence type="ECO:0008006" key="4">
    <source>
        <dbReference type="Google" id="ProtNLM"/>
    </source>
</evidence>
<feature type="transmembrane region" description="Helical" evidence="1">
    <location>
        <begin position="134"/>
        <end position="151"/>
    </location>
</feature>
<name>A0ABT1ZW99_9BURK</name>